<dbReference type="OrthoDB" id="2012278at2759"/>
<dbReference type="Pfam" id="PF08427">
    <property type="entry name" value="ARMH3_C"/>
    <property type="match status" value="1"/>
</dbReference>
<dbReference type="AlphaFoldDB" id="A0A8H5FXH7"/>
<dbReference type="Proteomes" id="UP000559027">
    <property type="component" value="Unassembled WGS sequence"/>
</dbReference>
<comment type="subcellular location">
    <subcellularLocation>
        <location evidence="1">Membrane</location>
    </subcellularLocation>
</comment>
<evidence type="ECO:0000256" key="1">
    <source>
        <dbReference type="ARBA" id="ARBA00004370"/>
    </source>
</evidence>
<evidence type="ECO:0000256" key="4">
    <source>
        <dbReference type="ARBA" id="ARBA00023136"/>
    </source>
</evidence>
<comment type="caution">
    <text evidence="6">The sequence shown here is derived from an EMBL/GenBank/DDBJ whole genome shotgun (WGS) entry which is preliminary data.</text>
</comment>
<evidence type="ECO:0000313" key="7">
    <source>
        <dbReference type="Proteomes" id="UP000559027"/>
    </source>
</evidence>
<dbReference type="InterPro" id="IPR039868">
    <property type="entry name" value="ARMD3-like"/>
</dbReference>
<evidence type="ECO:0000259" key="5">
    <source>
        <dbReference type="SMART" id="SM01158"/>
    </source>
</evidence>
<gene>
    <name evidence="6" type="ORF">D9756_005969</name>
</gene>
<dbReference type="GO" id="GO:0005829">
    <property type="term" value="C:cytosol"/>
    <property type="evidence" value="ECO:0007669"/>
    <property type="project" value="TreeGrafter"/>
</dbReference>
<keyword evidence="3" id="KW-1133">Transmembrane helix</keyword>
<evidence type="ECO:0000313" key="6">
    <source>
        <dbReference type="EMBL" id="KAF5352378.1"/>
    </source>
</evidence>
<dbReference type="InterPro" id="IPR013636">
    <property type="entry name" value="ARMH3_C"/>
</dbReference>
<keyword evidence="4" id="KW-0472">Membrane</keyword>
<keyword evidence="2" id="KW-0812">Transmembrane</keyword>
<dbReference type="SMART" id="SM01158">
    <property type="entry name" value="DUF1741"/>
    <property type="match status" value="1"/>
</dbReference>
<name>A0A8H5FXH7_9AGAR</name>
<accession>A0A8H5FXH7</accession>
<proteinExistence type="predicted"/>
<dbReference type="GO" id="GO:0016020">
    <property type="term" value="C:membrane"/>
    <property type="evidence" value="ECO:0007669"/>
    <property type="project" value="UniProtKB-SubCell"/>
</dbReference>
<organism evidence="6 7">
    <name type="scientific">Leucocoprinus leucothites</name>
    <dbReference type="NCBI Taxonomy" id="201217"/>
    <lineage>
        <taxon>Eukaryota</taxon>
        <taxon>Fungi</taxon>
        <taxon>Dikarya</taxon>
        <taxon>Basidiomycota</taxon>
        <taxon>Agaricomycotina</taxon>
        <taxon>Agaricomycetes</taxon>
        <taxon>Agaricomycetidae</taxon>
        <taxon>Agaricales</taxon>
        <taxon>Agaricineae</taxon>
        <taxon>Agaricaceae</taxon>
        <taxon>Leucocoprinus</taxon>
    </lineage>
</organism>
<evidence type="ECO:0000256" key="2">
    <source>
        <dbReference type="ARBA" id="ARBA00022692"/>
    </source>
</evidence>
<protein>
    <recommendedName>
        <fullName evidence="5">Armadillo-like helical domain-containing protein</fullName>
    </recommendedName>
</protein>
<feature type="domain" description="Armadillo-like helical" evidence="5">
    <location>
        <begin position="455"/>
        <end position="676"/>
    </location>
</feature>
<dbReference type="PANTHER" id="PTHR13608:SF3">
    <property type="entry name" value="ARMADILLO-LIKE HELICAL DOMAIN-CONTAINING PROTEIN 3"/>
    <property type="match status" value="1"/>
</dbReference>
<evidence type="ECO:0000256" key="3">
    <source>
        <dbReference type="ARBA" id="ARBA00022989"/>
    </source>
</evidence>
<keyword evidence="7" id="KW-1185">Reference proteome</keyword>
<dbReference type="EMBL" id="JAACJO010000011">
    <property type="protein sequence ID" value="KAF5352378.1"/>
    <property type="molecule type" value="Genomic_DNA"/>
</dbReference>
<dbReference type="PANTHER" id="PTHR13608">
    <property type="entry name" value="ARMADILLO-LIKE HELICAL DOMAIN-CONTAINING PROTEIN 3"/>
    <property type="match status" value="1"/>
</dbReference>
<reference evidence="6 7" key="1">
    <citation type="journal article" date="2020" name="ISME J.">
        <title>Uncovering the hidden diversity of litter-decomposition mechanisms in mushroom-forming fungi.</title>
        <authorList>
            <person name="Floudas D."/>
            <person name="Bentzer J."/>
            <person name="Ahren D."/>
            <person name="Johansson T."/>
            <person name="Persson P."/>
            <person name="Tunlid A."/>
        </authorList>
    </citation>
    <scope>NUCLEOTIDE SEQUENCE [LARGE SCALE GENOMIC DNA]</scope>
    <source>
        <strain evidence="6 7">CBS 146.42</strain>
    </source>
</reference>
<sequence>MMPNLPASVLARFRHDNQPARSQHCTLQPQPLMNSPRRASQVTPKIVNLYSKLFRGVPVSQIKGLNQTEEQFYAELLTLDLDRTFISAQLAGASRDACLGPLKGFLNSWFKACIQWARSGGYDDNKRVHALETLAIIVRGIFAKSFSGWEVMEVLAGSVNASDVIFTGFAIMVADTLSDPKAPASGSAVGTDIYVWGWTDEPRVLFLEKRLIPYSRLCPETGKFTFEAILLLCLLANFHRSDAARLNPYLRSLSACNDAIFFRKVNWAINFALHTAIQSYRNLSDDTPSQNLTTGIVSLFASWRPDQALSATPIDPPKELFKHQPIEAAVALLPIFEFISSNGTFPSIFAETLSSVEENKTGWPKHHLPPVILTAISLSSYILSHASSTSSPRASGYANLSLKTILSFTEKPELLAILVEPTQHNIQLSRQVSATLDGSRKNGVANPSKRLPTLPLNDGPWTPICSILDCCVLWLRHNLQYKLEVASYMLSINILQRVLGYLCINRTRLEYDWKALWSATLGLLNFLASKAQSIPTSIEIEGLIEETVAFLEFVLSRSGNILPSAKALHEFIYELIRFADGIRKLRADVRDSVMVVSSPSNRTTWVSKRTSEERLSNIIDIVSFYENKISNAKAGTAKDAMRVVAQDIERQGLHGVKSINVDSEPPKRGEDAIGFIRYGYNDILALMP</sequence>